<dbReference type="SUPFAM" id="SSF46785">
    <property type="entry name" value="Winged helix' DNA-binding domain"/>
    <property type="match status" value="1"/>
</dbReference>
<dbReference type="RefSeq" id="WP_168089454.1">
    <property type="nucleotide sequence ID" value="NZ_BHZH01000001.1"/>
</dbReference>
<dbReference type="InterPro" id="IPR051797">
    <property type="entry name" value="TrmB-like"/>
</dbReference>
<dbReference type="EMBL" id="JAAVJC010000189">
    <property type="protein sequence ID" value="NJQ16748.1"/>
    <property type="molecule type" value="Genomic_DNA"/>
</dbReference>
<dbReference type="InterPro" id="IPR036388">
    <property type="entry name" value="WH-like_DNA-bd_sf"/>
</dbReference>
<dbReference type="PANTHER" id="PTHR34293">
    <property type="entry name" value="HTH-TYPE TRANSCRIPTIONAL REGULATOR TRMBL2"/>
    <property type="match status" value="1"/>
</dbReference>
<comment type="caution">
    <text evidence="2">The sequence shown here is derived from an EMBL/GenBank/DDBJ whole genome shotgun (WGS) entry which is preliminary data.</text>
</comment>
<evidence type="ECO:0000313" key="3">
    <source>
        <dbReference type="Proteomes" id="UP000727056"/>
    </source>
</evidence>
<dbReference type="InterPro" id="IPR002831">
    <property type="entry name" value="Tscrpt_reg_TrmB_N"/>
</dbReference>
<dbReference type="InterPro" id="IPR016032">
    <property type="entry name" value="Sig_transdc_resp-reg_C-effctor"/>
</dbReference>
<dbReference type="Gene3D" id="1.10.10.10">
    <property type="entry name" value="Winged helix-like DNA-binding domain superfamily/Winged helix DNA-binding domain"/>
    <property type="match status" value="2"/>
</dbReference>
<name>A0ABX1CCA9_9ACTN</name>
<reference evidence="2 3" key="1">
    <citation type="submission" date="2020-03" db="EMBL/GenBank/DDBJ databases">
        <title>Draft genome of Streptomyces sp. ventii, isolated from the Axial Seamount in the Pacific Ocean, and resequencing of the two type strains Streptomyces lonarensis strain NCL 716 and Streptomyces bohaiensis strain 11A07.</title>
        <authorList>
            <person name="Loughran R.M."/>
            <person name="Pfannmuller K.M."/>
            <person name="Wasson B.J."/>
            <person name="Deadmond M.C."/>
            <person name="Paddock B.E."/>
            <person name="Koyack M.J."/>
            <person name="Gallegos D.A."/>
            <person name="Mitchell E.A."/>
            <person name="Ushijima B."/>
            <person name="Saw J.H."/>
            <person name="Mcphail K.L."/>
            <person name="Videau P."/>
        </authorList>
    </citation>
    <scope>NUCLEOTIDE SEQUENCE [LARGE SCALE GENOMIC DNA]</scope>
    <source>
        <strain evidence="2 3">11A07</strain>
    </source>
</reference>
<evidence type="ECO:0000259" key="1">
    <source>
        <dbReference type="Pfam" id="PF01978"/>
    </source>
</evidence>
<dbReference type="InterPro" id="IPR036390">
    <property type="entry name" value="WH_DNA-bd_sf"/>
</dbReference>
<feature type="domain" description="Transcription regulator TrmB N-terminal" evidence="1">
    <location>
        <begin position="23"/>
        <end position="77"/>
    </location>
</feature>
<dbReference type="Pfam" id="PF01978">
    <property type="entry name" value="TrmB"/>
    <property type="match status" value="1"/>
</dbReference>
<proteinExistence type="predicted"/>
<organism evidence="2 3">
    <name type="scientific">Streptomyces bohaiensis</name>
    <dbReference type="NCBI Taxonomy" id="1431344"/>
    <lineage>
        <taxon>Bacteria</taxon>
        <taxon>Bacillati</taxon>
        <taxon>Actinomycetota</taxon>
        <taxon>Actinomycetes</taxon>
        <taxon>Kitasatosporales</taxon>
        <taxon>Streptomycetaceae</taxon>
        <taxon>Streptomyces</taxon>
    </lineage>
</organism>
<dbReference type="Proteomes" id="UP000727056">
    <property type="component" value="Unassembled WGS sequence"/>
</dbReference>
<protein>
    <submittedName>
        <fullName evidence="2">TrmB family transcriptional regulator</fullName>
    </submittedName>
</protein>
<accession>A0ABX1CCA9</accession>
<dbReference type="PANTHER" id="PTHR34293:SF1">
    <property type="entry name" value="HTH-TYPE TRANSCRIPTIONAL REGULATOR TRMBL2"/>
    <property type="match status" value="1"/>
</dbReference>
<dbReference type="SUPFAM" id="SSF46894">
    <property type="entry name" value="C-terminal effector domain of the bipartite response regulators"/>
    <property type="match status" value="1"/>
</dbReference>
<sequence length="355" mass="39159">MRGESPGADASRAGLPQVSRRVMRVLGLSPAEEDVYRRLLAEPEVSTHHLRSVLGARAGTVEAVLDRLRELGVVEEHGEGWRAQEPDAAVARLVDDRMDHLLRQVRALAHTGSIVEELERNRADTPVPPDGGAPAETALVERITDPVELQLRLRALSFISCAELLSAETAETLTADHIRRTEPVKHRHLRQGTTVRQLVPPDAVEDPRVVRHLRELAFAGALVRVAPELDRPLTVHDREVAHLPADPVDGDRGTLCVREPGLVDTLVRDFDRLWEEAEEFDGADSPTDAEGDGTISEVQARVLAAMCRASKDETGARRVGLSLRTYRRHVAELIHLLGADNRVHAALLARDRGWL</sequence>
<evidence type="ECO:0000313" key="2">
    <source>
        <dbReference type="EMBL" id="NJQ16748.1"/>
    </source>
</evidence>
<keyword evidence="3" id="KW-1185">Reference proteome</keyword>
<gene>
    <name evidence="2" type="ORF">HCN52_17880</name>
</gene>